<proteinExistence type="predicted"/>
<keyword evidence="2" id="KW-1185">Reference proteome</keyword>
<organism evidence="1 2">
    <name type="scientific">Lentinula boryana</name>
    <dbReference type="NCBI Taxonomy" id="40481"/>
    <lineage>
        <taxon>Eukaryota</taxon>
        <taxon>Fungi</taxon>
        <taxon>Dikarya</taxon>
        <taxon>Basidiomycota</taxon>
        <taxon>Agaricomycotina</taxon>
        <taxon>Agaricomycetes</taxon>
        <taxon>Agaricomycetidae</taxon>
        <taxon>Agaricales</taxon>
        <taxon>Marasmiineae</taxon>
        <taxon>Omphalotaceae</taxon>
        <taxon>Lentinula</taxon>
    </lineage>
</organism>
<dbReference type="EMBL" id="MU790654">
    <property type="protein sequence ID" value="KAJ3995420.1"/>
    <property type="molecule type" value="Genomic_DNA"/>
</dbReference>
<name>A0ABQ8QA56_9AGAR</name>
<comment type="caution">
    <text evidence="1">The sequence shown here is derived from an EMBL/GenBank/DDBJ whole genome shotgun (WGS) entry which is preliminary data.</text>
</comment>
<sequence>MDTLPETLLSTIQNFKVYDGLPSNVTHPFATSAETSCGVLQDIIQASDQLANSLNQYLQADFTNTKLVSLLRQQATFSRSLHLVRPFLSQIDLNIQQTLHAFKQRSKASYGEDIPQDRGALIDWCVTRCETWGRLVGMETFKDEVGEGSISFVFGGKVLVVDLELSIDRADPLDPKIRVFKAKTSYAISSPEATTMDGSLSLDAFLKDSFQSFFAEVQQPDERRDPVEAAKLGSVILDHFRYLVMLDRLAERKEDGGVRWFVDVDQLCTVVETFAKSEAEAVALSMSTERSPLDIFLLRAHTLPLPYLKSPSLSFLTYLSPLAYLSLLRDSSALPTDPNMNLPNFDIPLHRLRSKLATSLKGATIATLTLSPPIESHIFPASMSIPTLTARPTFSLVPAGSDLEHVFPQLADLPASTLDPANNESSGRNVWFLDFTEGGKYPGIVMSQSRMREIELVINPLSSMETMNTMGMMSFGTGSWVDLLINPSSLVSPERYVSIFRSPSSAHPPLQLRLTAPEEPGFVLHKIPVNSMKEVWGVLEVVREQCWLNEILSGCEWNPEGLQLSHEENDEQDNVTEADLDAVLSGSVIPRKIPVNIFVPSYSGSPSPIFDNPGLNDIAPKLHRTKIVMTSPERPPISGLVEVCVSFDETKPRGVNVELNGAMGSDLRPEVMEEICRRGGTLSLSGRIWAKAHGSLQ</sequence>
<dbReference type="Proteomes" id="UP001163828">
    <property type="component" value="Unassembled WGS sequence"/>
</dbReference>
<gene>
    <name evidence="1" type="ORF">F5050DRAFT_1827632</name>
</gene>
<protein>
    <recommendedName>
        <fullName evidence="3">Mediator complex subunit 1</fullName>
    </recommendedName>
</protein>
<accession>A0ABQ8QA56</accession>
<evidence type="ECO:0008006" key="3">
    <source>
        <dbReference type="Google" id="ProtNLM"/>
    </source>
</evidence>
<reference evidence="1" key="1">
    <citation type="submission" date="2022-08" db="EMBL/GenBank/DDBJ databases">
        <authorList>
            <consortium name="DOE Joint Genome Institute"/>
            <person name="Min B."/>
            <person name="Riley R."/>
            <person name="Sierra-Patev S."/>
            <person name="Naranjo-Ortiz M."/>
            <person name="Looney B."/>
            <person name="Konkel Z."/>
            <person name="Slot J.C."/>
            <person name="Sakamoto Y."/>
            <person name="Steenwyk J.L."/>
            <person name="Rokas A."/>
            <person name="Carro J."/>
            <person name="Camarero S."/>
            <person name="Ferreira P."/>
            <person name="Molpeceres G."/>
            <person name="Ruiz-Duenas F.J."/>
            <person name="Serrano A."/>
            <person name="Henrissat B."/>
            <person name="Drula E."/>
            <person name="Hughes K.W."/>
            <person name="Mata J.L."/>
            <person name="Ishikawa N.K."/>
            <person name="Vargas-Isla R."/>
            <person name="Ushijima S."/>
            <person name="Smith C.A."/>
            <person name="Ahrendt S."/>
            <person name="Andreopoulos W."/>
            <person name="He G."/>
            <person name="Labutti K."/>
            <person name="Lipzen A."/>
            <person name="Ng V."/>
            <person name="Sandor L."/>
            <person name="Barry K."/>
            <person name="Martinez A.T."/>
            <person name="Xiao Y."/>
            <person name="Gibbons J.G."/>
            <person name="Terashima K."/>
            <person name="Hibbett D.S."/>
            <person name="Grigoriev I.V."/>
        </authorList>
    </citation>
    <scope>NUCLEOTIDE SEQUENCE</scope>
    <source>
        <strain evidence="1">TFB10827</strain>
    </source>
</reference>
<evidence type="ECO:0000313" key="1">
    <source>
        <dbReference type="EMBL" id="KAJ3995420.1"/>
    </source>
</evidence>
<evidence type="ECO:0000313" key="2">
    <source>
        <dbReference type="Proteomes" id="UP001163828"/>
    </source>
</evidence>